<accession>A0A9P4X577</accession>
<gene>
    <name evidence="2" type="ORF">CFAM422_011954</name>
</gene>
<reference evidence="2 3" key="1">
    <citation type="submission" date="2018-06" db="EMBL/GenBank/DDBJ databases">
        <title>Genome analysis of cellulolytic fungus Trichoderma lentiforme CFAM-422.</title>
        <authorList>
            <person name="Steindorff A.S."/>
            <person name="Formighieri E.F."/>
            <person name="Midorikawa G.E.O."/>
            <person name="Tamietti M.S."/>
            <person name="Ramos E.Z."/>
            <person name="Silva A.S."/>
            <person name="Bon E.P.S."/>
            <person name="Mendes T.D."/>
            <person name="Damaso M.C.T."/>
            <person name="Favaro L.C.L."/>
        </authorList>
    </citation>
    <scope>NUCLEOTIDE SEQUENCE [LARGE SCALE GENOMIC DNA]</scope>
    <source>
        <strain evidence="2 3">CFAM-422</strain>
    </source>
</reference>
<dbReference type="Proteomes" id="UP000801864">
    <property type="component" value="Unassembled WGS sequence"/>
</dbReference>
<dbReference type="AlphaFoldDB" id="A0A9P4X577"/>
<feature type="region of interest" description="Disordered" evidence="1">
    <location>
        <begin position="1"/>
        <end position="23"/>
    </location>
</feature>
<keyword evidence="3" id="KW-1185">Reference proteome</keyword>
<protein>
    <submittedName>
        <fullName evidence="2">Uncharacterized protein</fullName>
    </submittedName>
</protein>
<evidence type="ECO:0000313" key="3">
    <source>
        <dbReference type="Proteomes" id="UP000801864"/>
    </source>
</evidence>
<organism evidence="2 3">
    <name type="scientific">Trichoderma lentiforme</name>
    <dbReference type="NCBI Taxonomy" id="1567552"/>
    <lineage>
        <taxon>Eukaryota</taxon>
        <taxon>Fungi</taxon>
        <taxon>Dikarya</taxon>
        <taxon>Ascomycota</taxon>
        <taxon>Pezizomycotina</taxon>
        <taxon>Sordariomycetes</taxon>
        <taxon>Hypocreomycetidae</taxon>
        <taxon>Hypocreales</taxon>
        <taxon>Hypocreaceae</taxon>
        <taxon>Trichoderma</taxon>
    </lineage>
</organism>
<name>A0A9P4X577_9HYPO</name>
<evidence type="ECO:0000256" key="1">
    <source>
        <dbReference type="SAM" id="MobiDB-lite"/>
    </source>
</evidence>
<sequence>MARVVADADADADAGGEGSTKRSIKVVLHRQGIADEQHDTHNVRNIRREERLPESRDPAWLQPAKIACRFASPATLRPLQHTR</sequence>
<proteinExistence type="predicted"/>
<dbReference type="EMBL" id="QLNT01000026">
    <property type="protein sequence ID" value="KAF3058811.1"/>
    <property type="molecule type" value="Genomic_DNA"/>
</dbReference>
<evidence type="ECO:0000313" key="2">
    <source>
        <dbReference type="EMBL" id="KAF3058811.1"/>
    </source>
</evidence>
<comment type="caution">
    <text evidence="2">The sequence shown here is derived from an EMBL/GenBank/DDBJ whole genome shotgun (WGS) entry which is preliminary data.</text>
</comment>